<dbReference type="AlphaFoldDB" id="A0A6C0HNX3"/>
<evidence type="ECO:0000313" key="1">
    <source>
        <dbReference type="EMBL" id="QHT82087.1"/>
    </source>
</evidence>
<dbReference type="EMBL" id="MN739995">
    <property type="protein sequence ID" value="QHT82087.1"/>
    <property type="molecule type" value="Genomic_DNA"/>
</dbReference>
<accession>A0A6C0HNX3</accession>
<name>A0A6C0HNX3_9ZZZZ</name>
<reference evidence="1" key="1">
    <citation type="journal article" date="2020" name="Nature">
        <title>Giant virus diversity and host interactions through global metagenomics.</title>
        <authorList>
            <person name="Schulz F."/>
            <person name="Roux S."/>
            <person name="Paez-Espino D."/>
            <person name="Jungbluth S."/>
            <person name="Walsh D.A."/>
            <person name="Denef V.J."/>
            <person name="McMahon K.D."/>
            <person name="Konstantinidis K.T."/>
            <person name="Eloe-Fadrosh E.A."/>
            <person name="Kyrpides N.C."/>
            <person name="Woyke T."/>
        </authorList>
    </citation>
    <scope>NUCLEOTIDE SEQUENCE</scope>
    <source>
        <strain evidence="1">GVMAG-M-3300023184-160</strain>
    </source>
</reference>
<protein>
    <submittedName>
        <fullName evidence="1">Uncharacterized protein</fullName>
    </submittedName>
</protein>
<proteinExistence type="predicted"/>
<organism evidence="1">
    <name type="scientific">viral metagenome</name>
    <dbReference type="NCBI Taxonomy" id="1070528"/>
    <lineage>
        <taxon>unclassified sequences</taxon>
        <taxon>metagenomes</taxon>
        <taxon>organismal metagenomes</taxon>
    </lineage>
</organism>
<sequence length="145" mass="17332">MMDRLVQLCEENYFKTADNLFVNVYFFYIQNGTCEEYRKTQIPLKEGVLTKEEFTGELLKHRVFKGQRYQLYQLYTYHVNVEEDNLPEMNIHNSFEGHAQVEAMEFPPSLELFQHHNSVFVFLSTEQVRKTRRTLLGTKKTLKSH</sequence>